<keyword evidence="1" id="KW-1133">Transmembrane helix</keyword>
<dbReference type="EMBL" id="JANCLT010000007">
    <property type="protein sequence ID" value="MCP8969610.1"/>
    <property type="molecule type" value="Genomic_DNA"/>
</dbReference>
<gene>
    <name evidence="2" type="ORF">NK662_13840</name>
</gene>
<dbReference type="RefSeq" id="WP_254759533.1">
    <property type="nucleotide sequence ID" value="NZ_JANCLT010000007.1"/>
</dbReference>
<evidence type="ECO:0000256" key="1">
    <source>
        <dbReference type="SAM" id="Phobius"/>
    </source>
</evidence>
<name>A0AA42BPV9_9BACI</name>
<feature type="transmembrane region" description="Helical" evidence="1">
    <location>
        <begin position="59"/>
        <end position="81"/>
    </location>
</feature>
<dbReference type="AlphaFoldDB" id="A0AA42BPV9"/>
<dbReference type="Proteomes" id="UP001156102">
    <property type="component" value="Unassembled WGS sequence"/>
</dbReference>
<reference evidence="2" key="1">
    <citation type="submission" date="2022-07" db="EMBL/GenBank/DDBJ databases">
        <authorList>
            <person name="Li W.-J."/>
            <person name="Deng Q.-Q."/>
        </authorList>
    </citation>
    <scope>NUCLEOTIDE SEQUENCE</scope>
    <source>
        <strain evidence="2">SYSU M60031</strain>
    </source>
</reference>
<dbReference type="InterPro" id="IPR019649">
    <property type="entry name" value="DUF2512"/>
</dbReference>
<evidence type="ECO:0000313" key="2">
    <source>
        <dbReference type="EMBL" id="MCP8969610.1"/>
    </source>
</evidence>
<keyword evidence="1" id="KW-0812">Transmembrane</keyword>
<protein>
    <submittedName>
        <fullName evidence="2">YndM family protein</fullName>
    </submittedName>
</protein>
<keyword evidence="1" id="KW-0472">Membrane</keyword>
<accession>A0AA42BPV9</accession>
<proteinExistence type="predicted"/>
<dbReference type="Pfam" id="PF10710">
    <property type="entry name" value="DUF2512"/>
    <property type="match status" value="1"/>
</dbReference>
<feature type="transmembrane region" description="Helical" evidence="1">
    <location>
        <begin position="87"/>
        <end position="109"/>
    </location>
</feature>
<comment type="caution">
    <text evidence="2">The sequence shown here is derived from an EMBL/GenBank/DDBJ whole genome shotgun (WGS) entry which is preliminary data.</text>
</comment>
<evidence type="ECO:0000313" key="3">
    <source>
        <dbReference type="Proteomes" id="UP001156102"/>
    </source>
</evidence>
<keyword evidence="3" id="KW-1185">Reference proteome</keyword>
<organism evidence="2 3">
    <name type="scientific">Ectobacillus ponti</name>
    <dbReference type="NCBI Taxonomy" id="2961894"/>
    <lineage>
        <taxon>Bacteria</taxon>
        <taxon>Bacillati</taxon>
        <taxon>Bacillota</taxon>
        <taxon>Bacilli</taxon>
        <taxon>Bacillales</taxon>
        <taxon>Bacillaceae</taxon>
        <taxon>Ectobacillus</taxon>
    </lineage>
</organism>
<feature type="transmembrane region" description="Helical" evidence="1">
    <location>
        <begin position="29"/>
        <end position="47"/>
    </location>
</feature>
<sequence length="149" mass="16524">MKGITIVLVKFIVAAVAFAIGLDLFFDATIVDVLSFAFFAAVVSYMLGDRIILPQLGNAAALMTDFLLIYMSVWIFGNVLFDSYLQIAWGSGISAVLITITEVFVHGYLTDRRAGRQLDGARDMRFGRGALAYEFAEEKDVHDLKKKED</sequence>